<keyword evidence="3" id="KW-1185">Reference proteome</keyword>
<keyword evidence="1" id="KW-1133">Transmembrane helix</keyword>
<gene>
    <name evidence="2" type="ORF">SAMN06273570_5204</name>
</gene>
<dbReference type="EMBL" id="OCMY01000004">
    <property type="protein sequence ID" value="SOD61571.1"/>
    <property type="molecule type" value="Genomic_DNA"/>
</dbReference>
<keyword evidence="1" id="KW-0812">Transmembrane</keyword>
<accession>A0A286DSD7</accession>
<organism evidence="2 3">
    <name type="scientific">Candidatus Pantoea floridensis</name>
    <dbReference type="NCBI Taxonomy" id="1938870"/>
    <lineage>
        <taxon>Bacteria</taxon>
        <taxon>Pseudomonadati</taxon>
        <taxon>Pseudomonadota</taxon>
        <taxon>Gammaproteobacteria</taxon>
        <taxon>Enterobacterales</taxon>
        <taxon>Erwiniaceae</taxon>
        <taxon>Pantoea</taxon>
    </lineage>
</organism>
<name>A0A286DSD7_9GAMM</name>
<proteinExistence type="predicted"/>
<evidence type="ECO:0000313" key="3">
    <source>
        <dbReference type="Proteomes" id="UP000219271"/>
    </source>
</evidence>
<dbReference type="RefSeq" id="WP_097098603.1">
    <property type="nucleotide sequence ID" value="NZ_OCMY01000004.1"/>
</dbReference>
<evidence type="ECO:0000313" key="2">
    <source>
        <dbReference type="EMBL" id="SOD61571.1"/>
    </source>
</evidence>
<dbReference type="Proteomes" id="UP000219271">
    <property type="component" value="Unassembled WGS sequence"/>
</dbReference>
<reference evidence="3" key="1">
    <citation type="submission" date="2017-09" db="EMBL/GenBank/DDBJ databases">
        <authorList>
            <person name="Varghese N."/>
            <person name="Submissions S."/>
        </authorList>
    </citation>
    <scope>NUCLEOTIDE SEQUENCE [LARGE SCALE GENOMIC DNA]</scope>
    <source>
        <strain evidence="3">JKS000234</strain>
    </source>
</reference>
<evidence type="ECO:0000256" key="1">
    <source>
        <dbReference type="SAM" id="Phobius"/>
    </source>
</evidence>
<keyword evidence="1" id="KW-0472">Membrane</keyword>
<dbReference type="OrthoDB" id="9968869at2"/>
<protein>
    <submittedName>
        <fullName evidence="2">Uncharacterized protein</fullName>
    </submittedName>
</protein>
<feature type="transmembrane region" description="Helical" evidence="1">
    <location>
        <begin position="153"/>
        <end position="179"/>
    </location>
</feature>
<sequence length="193" mass="23407">MKLYHIDKARDYRRIMLDVLEVCPRPFRYKIMQHMADIRDEGDFIADTFADHLHSDHLQFFYRLRSSRLFRHVTPHQVALLRSIVDRLEEAYRYDTGQAFRFETAEERQVSRKEWQVIIRKCREVNRRRSEWEQKHPHLSTLSYFLQSTPFKFFLFAILVCLFTIFVCVPFALAVTNFVSGSWHLDLSFLRLR</sequence>
<dbReference type="AlphaFoldDB" id="A0A286DSD7"/>